<protein>
    <recommendedName>
        <fullName evidence="2">TECPR1-like DysF domain-containing protein</fullName>
    </recommendedName>
</protein>
<proteinExistence type="predicted"/>
<dbReference type="AlphaFoldDB" id="A0A9W8AAR7"/>
<feature type="compositionally biased region" description="Polar residues" evidence="1">
    <location>
        <begin position="147"/>
        <end position="167"/>
    </location>
</feature>
<comment type="caution">
    <text evidence="3">The sequence shown here is derived from an EMBL/GenBank/DDBJ whole genome shotgun (WGS) entry which is preliminary data.</text>
</comment>
<feature type="domain" description="TECPR1-like DysF" evidence="2">
    <location>
        <begin position="35"/>
        <end position="138"/>
    </location>
</feature>
<dbReference type="OrthoDB" id="72441at2759"/>
<organism evidence="3 4">
    <name type="scientific">Mycoemilia scoparia</name>
    <dbReference type="NCBI Taxonomy" id="417184"/>
    <lineage>
        <taxon>Eukaryota</taxon>
        <taxon>Fungi</taxon>
        <taxon>Fungi incertae sedis</taxon>
        <taxon>Zoopagomycota</taxon>
        <taxon>Kickxellomycotina</taxon>
        <taxon>Kickxellomycetes</taxon>
        <taxon>Kickxellales</taxon>
        <taxon>Kickxellaceae</taxon>
        <taxon>Mycoemilia</taxon>
    </lineage>
</organism>
<accession>A0A9W8AAR7</accession>
<feature type="region of interest" description="Disordered" evidence="1">
    <location>
        <begin position="513"/>
        <end position="568"/>
    </location>
</feature>
<sequence length="628" mass="71451">MHKQHSRVFSYDAFPKPLRDSIDKMIDTSRYEYFCEGVYECQRGIMSSGGSKFDAGLLGPFDPPPWCDPTMTLACPDLTSYPLPTPDWQWVSPHWMIDFEKDVDKDGWEYAGWFGRNASWHSVPQPMRSFVRRRKWLRICRRKIESPTSFSPTRNHSGSFSSTNSVATKVGGDVNHDNGQAGDAAGTQPNPADLQSQDTMVRPQAPEHLGDPDNSEDHEMRQQIPVDLTCKVYRKRSHMRKLKDKIHDVGASVSNRIHRSNTIGGMSSRNRRELSASEMPRLQFEDSSRTSTMTDLEGMPLPFYARNIPRAMSIAYPNNAPQVRQYHSEMPRIREGVSSRSMHENIFPCNDHKDAQRLYEKIQEDPHGDQSQQVPRNSSFRPAIKTNDINFKKPIDIELIKTITPPLLEIIKNLPQDRERLAFIEEALSRNGYPTMAVWYGATEIYNDYLEYGVNRVAFVRLLLLSSKKMSPHMLDLCARQAINGKDTAGRRHTESNGTSHDKALEKITVHNANEAKKRASHSPEPSKSRNMPTANDEAAEKLGEPETPKFLDPSKPTQTAPLPNIKSKMRNKLLAPPTLHRRSNSLNPTSEASCKWSPQAVWKIIIRPLVENDTSIFYSDLKCVILQ</sequence>
<reference evidence="3" key="1">
    <citation type="submission" date="2022-07" db="EMBL/GenBank/DDBJ databases">
        <title>Phylogenomic reconstructions and comparative analyses of Kickxellomycotina fungi.</title>
        <authorList>
            <person name="Reynolds N.K."/>
            <person name="Stajich J.E."/>
            <person name="Barry K."/>
            <person name="Grigoriev I.V."/>
            <person name="Crous P."/>
            <person name="Smith M.E."/>
        </authorList>
    </citation>
    <scope>NUCLEOTIDE SEQUENCE</scope>
    <source>
        <strain evidence="3">NBRC 100468</strain>
    </source>
</reference>
<evidence type="ECO:0000259" key="2">
    <source>
        <dbReference type="Pfam" id="PF06398"/>
    </source>
</evidence>
<feature type="region of interest" description="Disordered" evidence="1">
    <location>
        <begin position="276"/>
        <end position="295"/>
    </location>
</feature>
<name>A0A9W8AAR7_9FUNG</name>
<gene>
    <name evidence="3" type="ORF">H4219_000458</name>
</gene>
<keyword evidence="4" id="KW-1185">Reference proteome</keyword>
<feature type="compositionally biased region" description="Basic and acidic residues" evidence="1">
    <location>
        <begin position="539"/>
        <end position="550"/>
    </location>
</feature>
<dbReference type="EMBL" id="JANBPU010000003">
    <property type="protein sequence ID" value="KAJ1921725.1"/>
    <property type="molecule type" value="Genomic_DNA"/>
</dbReference>
<evidence type="ECO:0000256" key="1">
    <source>
        <dbReference type="SAM" id="MobiDB-lite"/>
    </source>
</evidence>
<evidence type="ECO:0000313" key="4">
    <source>
        <dbReference type="Proteomes" id="UP001150538"/>
    </source>
</evidence>
<feature type="region of interest" description="Disordered" evidence="1">
    <location>
        <begin position="147"/>
        <end position="223"/>
    </location>
</feature>
<dbReference type="GO" id="GO:0007031">
    <property type="term" value="P:peroxisome organization"/>
    <property type="evidence" value="ECO:0007669"/>
    <property type="project" value="UniProtKB-ARBA"/>
</dbReference>
<dbReference type="Pfam" id="PF06398">
    <property type="entry name" value="Pex24p"/>
    <property type="match status" value="1"/>
</dbReference>
<dbReference type="Proteomes" id="UP001150538">
    <property type="component" value="Unassembled WGS sequence"/>
</dbReference>
<dbReference type="InterPro" id="IPR010482">
    <property type="entry name" value="TECPR1-like_DysF"/>
</dbReference>
<feature type="compositionally biased region" description="Polar residues" evidence="1">
    <location>
        <begin position="187"/>
        <end position="199"/>
    </location>
</feature>
<dbReference type="GO" id="GO:0005778">
    <property type="term" value="C:peroxisomal membrane"/>
    <property type="evidence" value="ECO:0007669"/>
    <property type="project" value="UniProtKB-ARBA"/>
</dbReference>
<feature type="compositionally biased region" description="Polar residues" evidence="1">
    <location>
        <begin position="524"/>
        <end position="534"/>
    </location>
</feature>
<evidence type="ECO:0000313" key="3">
    <source>
        <dbReference type="EMBL" id="KAJ1921725.1"/>
    </source>
</evidence>
<feature type="compositionally biased region" description="Basic and acidic residues" evidence="1">
    <location>
        <begin position="208"/>
        <end position="221"/>
    </location>
</feature>